<sequence>MSERLERRYRRLLRLYPKAYRRERGAEILATLLDAAESGHPRPLRREVAALVVSAMRVRFGAVAGSPGQVWLSALRVAVLVLIAHATAQSAVHAIRAVGAEILMVRTYPLTALGHPAAALAGVAALMAIGRGRYRLGVALVGLAFAAAQWAMSWLPIEARPALGEFWQLPLAAAVSVPLVVCRPASGRRAMAWLLAIPLTAAVLPTAFDEVGWGLYLPLAVAAGCLAWSALDARAAIVGAVLLIGASMSTLSYVLPGWVDAMSGENPVLLSAYLAAAAVSVCVGAVLVRLRART</sequence>
<feature type="transmembrane region" description="Helical" evidence="1">
    <location>
        <begin position="70"/>
        <end position="88"/>
    </location>
</feature>
<dbReference type="RefSeq" id="WP_203920605.1">
    <property type="nucleotide sequence ID" value="NZ_BONZ01000049.1"/>
</dbReference>
<keyword evidence="3" id="KW-1185">Reference proteome</keyword>
<feature type="transmembrane region" description="Helical" evidence="1">
    <location>
        <begin position="136"/>
        <end position="154"/>
    </location>
</feature>
<organism evidence="2 3">
    <name type="scientific">Rugosimonospora africana</name>
    <dbReference type="NCBI Taxonomy" id="556532"/>
    <lineage>
        <taxon>Bacteria</taxon>
        <taxon>Bacillati</taxon>
        <taxon>Actinomycetota</taxon>
        <taxon>Actinomycetes</taxon>
        <taxon>Micromonosporales</taxon>
        <taxon>Micromonosporaceae</taxon>
        <taxon>Rugosimonospora</taxon>
    </lineage>
</organism>
<feature type="transmembrane region" description="Helical" evidence="1">
    <location>
        <begin position="236"/>
        <end position="256"/>
    </location>
</feature>
<gene>
    <name evidence="2" type="ORF">Raf01_52270</name>
</gene>
<evidence type="ECO:0000256" key="1">
    <source>
        <dbReference type="SAM" id="Phobius"/>
    </source>
</evidence>
<feature type="transmembrane region" description="Helical" evidence="1">
    <location>
        <begin position="108"/>
        <end position="129"/>
    </location>
</feature>
<feature type="transmembrane region" description="Helical" evidence="1">
    <location>
        <begin position="166"/>
        <end position="183"/>
    </location>
</feature>
<keyword evidence="1" id="KW-1133">Transmembrane helix</keyword>
<comment type="caution">
    <text evidence="2">The sequence shown here is derived from an EMBL/GenBank/DDBJ whole genome shotgun (WGS) entry which is preliminary data.</text>
</comment>
<protein>
    <submittedName>
        <fullName evidence="2">Uncharacterized protein</fullName>
    </submittedName>
</protein>
<feature type="transmembrane region" description="Helical" evidence="1">
    <location>
        <begin position="190"/>
        <end position="207"/>
    </location>
</feature>
<dbReference type="AlphaFoldDB" id="A0A8J3QT94"/>
<name>A0A8J3QT94_9ACTN</name>
<feature type="transmembrane region" description="Helical" evidence="1">
    <location>
        <begin position="213"/>
        <end position="231"/>
    </location>
</feature>
<keyword evidence="1" id="KW-0472">Membrane</keyword>
<dbReference type="EMBL" id="BONZ01000049">
    <property type="protein sequence ID" value="GIH17055.1"/>
    <property type="molecule type" value="Genomic_DNA"/>
</dbReference>
<evidence type="ECO:0000313" key="2">
    <source>
        <dbReference type="EMBL" id="GIH17055.1"/>
    </source>
</evidence>
<proteinExistence type="predicted"/>
<evidence type="ECO:0000313" key="3">
    <source>
        <dbReference type="Proteomes" id="UP000642748"/>
    </source>
</evidence>
<keyword evidence="1" id="KW-0812">Transmembrane</keyword>
<reference evidence="2" key="1">
    <citation type="submission" date="2021-01" db="EMBL/GenBank/DDBJ databases">
        <title>Whole genome shotgun sequence of Rugosimonospora africana NBRC 104875.</title>
        <authorList>
            <person name="Komaki H."/>
            <person name="Tamura T."/>
        </authorList>
    </citation>
    <scope>NUCLEOTIDE SEQUENCE</scope>
    <source>
        <strain evidence="2">NBRC 104875</strain>
    </source>
</reference>
<feature type="transmembrane region" description="Helical" evidence="1">
    <location>
        <begin position="268"/>
        <end position="288"/>
    </location>
</feature>
<accession>A0A8J3QT94</accession>
<dbReference type="Proteomes" id="UP000642748">
    <property type="component" value="Unassembled WGS sequence"/>
</dbReference>